<keyword evidence="1" id="KW-0472">Membrane</keyword>
<evidence type="ECO:0000313" key="2">
    <source>
        <dbReference type="EMBL" id="KEZ20203.1"/>
    </source>
</evidence>
<dbReference type="AlphaFoldDB" id="A0A084EQG1"/>
<protein>
    <submittedName>
        <fullName evidence="2">Flp pilus assembly protein, pilin Flp</fullName>
    </submittedName>
</protein>
<dbReference type="Pfam" id="PF04964">
    <property type="entry name" value="Flp_Fap"/>
    <property type="match status" value="1"/>
</dbReference>
<name>A0A084EQG1_SPHYA</name>
<evidence type="ECO:0000256" key="1">
    <source>
        <dbReference type="SAM" id="Phobius"/>
    </source>
</evidence>
<organism evidence="2 3">
    <name type="scientific">Sphingobium yanoikuyae</name>
    <name type="common">Sphingomonas yanoikuyae</name>
    <dbReference type="NCBI Taxonomy" id="13690"/>
    <lineage>
        <taxon>Bacteria</taxon>
        <taxon>Pseudomonadati</taxon>
        <taxon>Pseudomonadota</taxon>
        <taxon>Alphaproteobacteria</taxon>
        <taxon>Sphingomonadales</taxon>
        <taxon>Sphingomonadaceae</taxon>
        <taxon>Sphingobium</taxon>
    </lineage>
</organism>
<dbReference type="Proteomes" id="UP000028534">
    <property type="component" value="Unassembled WGS sequence"/>
</dbReference>
<sequence>MRAIIEFVTKSALSRCERGATAVEYGLIIAMVVLAMIAALNNVATRTTGMWNNVAEEVTKH</sequence>
<evidence type="ECO:0000313" key="3">
    <source>
        <dbReference type="Proteomes" id="UP000028534"/>
    </source>
</evidence>
<feature type="transmembrane region" description="Helical" evidence="1">
    <location>
        <begin position="21"/>
        <end position="40"/>
    </location>
</feature>
<gene>
    <name evidence="2" type="ORF">CP98_01408</name>
</gene>
<dbReference type="eggNOG" id="COG3847">
    <property type="taxonomic scope" value="Bacteria"/>
</dbReference>
<dbReference type="STRING" id="13690.AX777_13005"/>
<accession>A0A084EQG1</accession>
<dbReference type="InterPro" id="IPR007047">
    <property type="entry name" value="Flp_Fap"/>
</dbReference>
<dbReference type="RefSeq" id="WP_037518206.1">
    <property type="nucleotide sequence ID" value="NZ_DAIQKB010000021.1"/>
</dbReference>
<dbReference type="PATRIC" id="fig|13690.10.peg.1453"/>
<dbReference type="EMBL" id="JGVR01000005">
    <property type="protein sequence ID" value="KEZ20203.1"/>
    <property type="molecule type" value="Genomic_DNA"/>
</dbReference>
<keyword evidence="1" id="KW-1133">Transmembrane helix</keyword>
<reference evidence="2 3" key="1">
    <citation type="submission" date="2014-03" db="EMBL/GenBank/DDBJ databases">
        <title>Genome sequence of Sphingobium yanoikuyae B1.</title>
        <authorList>
            <person name="Gan H.M."/>
            <person name="Gan H.Y."/>
            <person name="Savka M.A."/>
        </authorList>
    </citation>
    <scope>NUCLEOTIDE SEQUENCE [LARGE SCALE GENOMIC DNA]</scope>
    <source>
        <strain evidence="2 3">B1</strain>
    </source>
</reference>
<proteinExistence type="predicted"/>
<keyword evidence="1" id="KW-0812">Transmembrane</keyword>
<comment type="caution">
    <text evidence="2">The sequence shown here is derived from an EMBL/GenBank/DDBJ whole genome shotgun (WGS) entry which is preliminary data.</text>
</comment>